<dbReference type="EMBL" id="BMLF01000001">
    <property type="protein sequence ID" value="GGL96261.1"/>
    <property type="molecule type" value="Genomic_DNA"/>
</dbReference>
<dbReference type="Gene3D" id="1.10.472.20">
    <property type="entry name" value="Nitrile hydratase, beta subunit"/>
    <property type="match status" value="1"/>
</dbReference>
<evidence type="ECO:0000259" key="7">
    <source>
        <dbReference type="Pfam" id="PF21006"/>
    </source>
</evidence>
<comment type="caution">
    <text evidence="8">The sequence shown here is derived from an EMBL/GenBank/DDBJ whole genome shotgun (WGS) entry which is preliminary data.</text>
</comment>
<dbReference type="EC" id="4.2.1.84" evidence="3"/>
<name>A0A917WD83_9RHOB</name>
<dbReference type="RefSeq" id="WP_028286564.1">
    <property type="nucleotide sequence ID" value="NZ_BMLF01000001.1"/>
</dbReference>
<keyword evidence="4" id="KW-0456">Lyase</keyword>
<dbReference type="AlphaFoldDB" id="A0A917WD83"/>
<evidence type="ECO:0000256" key="4">
    <source>
        <dbReference type="ARBA" id="ARBA00023239"/>
    </source>
</evidence>
<feature type="domain" description="Nitrile hydratase beta subunit-like N-terminal" evidence="7">
    <location>
        <begin position="1"/>
        <end position="101"/>
    </location>
</feature>
<gene>
    <name evidence="8" type="primary">nthB</name>
    <name evidence="8" type="ORF">GCM10011534_17840</name>
</gene>
<dbReference type="GO" id="GO:0018822">
    <property type="term" value="F:nitrile hydratase activity"/>
    <property type="evidence" value="ECO:0007669"/>
    <property type="project" value="UniProtKB-EC"/>
</dbReference>
<evidence type="ECO:0000256" key="5">
    <source>
        <dbReference type="ARBA" id="ARBA00044877"/>
    </source>
</evidence>
<dbReference type="GO" id="GO:0046914">
    <property type="term" value="F:transition metal ion binding"/>
    <property type="evidence" value="ECO:0007669"/>
    <property type="project" value="InterPro"/>
</dbReference>
<evidence type="ECO:0000313" key="8">
    <source>
        <dbReference type="EMBL" id="GGL96261.1"/>
    </source>
</evidence>
<dbReference type="Pfam" id="PF21006">
    <property type="entry name" value="NHase_beta_N"/>
    <property type="match status" value="1"/>
</dbReference>
<evidence type="ECO:0000256" key="1">
    <source>
        <dbReference type="ARBA" id="ARBA00004042"/>
    </source>
</evidence>
<keyword evidence="9" id="KW-1185">Reference proteome</keyword>
<comment type="function">
    <text evidence="1">NHase catalyzes the hydration of various nitrile compounds to the corresponding amides.</text>
</comment>
<sequence>MNGPHDIGGAHGFGPVAPAAHDGHYHAGAEGWEARAMAITVAAGFGGHWTIDEGRFAREDRTPLEYHQLGYFGIWLAALTRLLAERGLVTEDELAGGPVRNDTVPPNRCLPAAEVGPMLARGGPVDRDPQGREPVYRPGDVVRTKNLQPRGHTRLPAYARDKVGRIAHVQGFHAFADESAKGDRAAAEWLYTVVFDAGTLWGAVAENPADEVTFDAWEPYLERV</sequence>
<dbReference type="InterPro" id="IPR008990">
    <property type="entry name" value="Elect_transpt_acc-like_dom_sf"/>
</dbReference>
<dbReference type="Proteomes" id="UP000649829">
    <property type="component" value="Unassembled WGS sequence"/>
</dbReference>
<evidence type="ECO:0000313" key="9">
    <source>
        <dbReference type="Proteomes" id="UP000649829"/>
    </source>
</evidence>
<comment type="similarity">
    <text evidence="2">Belongs to the nitrile hydratase subunit beta family.</text>
</comment>
<evidence type="ECO:0000256" key="2">
    <source>
        <dbReference type="ARBA" id="ARBA00009098"/>
    </source>
</evidence>
<dbReference type="InterPro" id="IPR042262">
    <property type="entry name" value="CN_hydtase_beta_C"/>
</dbReference>
<dbReference type="NCBIfam" id="TIGR03888">
    <property type="entry name" value="nitrile_beta"/>
    <property type="match status" value="1"/>
</dbReference>
<dbReference type="SUPFAM" id="SSF50090">
    <property type="entry name" value="Electron transport accessory proteins"/>
    <property type="match status" value="1"/>
</dbReference>
<comment type="catalytic activity">
    <reaction evidence="5">
        <text>an aliphatic primary amide = an aliphatic nitrile + H2O</text>
        <dbReference type="Rhea" id="RHEA:12673"/>
        <dbReference type="ChEBI" id="CHEBI:15377"/>
        <dbReference type="ChEBI" id="CHEBI:65285"/>
        <dbReference type="ChEBI" id="CHEBI:80291"/>
        <dbReference type="EC" id="4.2.1.84"/>
    </reaction>
</comment>
<reference evidence="8" key="1">
    <citation type="journal article" date="2014" name="Int. J. Syst. Evol. Microbiol.">
        <title>Complete genome sequence of Corynebacterium casei LMG S-19264T (=DSM 44701T), isolated from a smear-ripened cheese.</title>
        <authorList>
            <consortium name="US DOE Joint Genome Institute (JGI-PGF)"/>
            <person name="Walter F."/>
            <person name="Albersmeier A."/>
            <person name="Kalinowski J."/>
            <person name="Ruckert C."/>
        </authorList>
    </citation>
    <scope>NUCLEOTIDE SEQUENCE</scope>
    <source>
        <strain evidence="8">CGMCC 1.6293</strain>
    </source>
</reference>
<evidence type="ECO:0000256" key="3">
    <source>
        <dbReference type="ARBA" id="ARBA00013079"/>
    </source>
</evidence>
<dbReference type="InterPro" id="IPR049054">
    <property type="entry name" value="CN_hydtase_beta-like_N"/>
</dbReference>
<accession>A0A917WD83</accession>
<dbReference type="Pfam" id="PF02211">
    <property type="entry name" value="NHase_beta_C"/>
    <property type="match status" value="1"/>
</dbReference>
<dbReference type="Gene3D" id="2.30.30.50">
    <property type="match status" value="1"/>
</dbReference>
<proteinExistence type="inferred from homology"/>
<protein>
    <recommendedName>
        <fullName evidence="3">nitrile hydratase</fullName>
        <ecNumber evidence="3">4.2.1.84</ecNumber>
    </recommendedName>
</protein>
<evidence type="ECO:0000259" key="6">
    <source>
        <dbReference type="Pfam" id="PF02211"/>
    </source>
</evidence>
<organism evidence="8 9">
    <name type="scientific">Pseudooceanicola nanhaiensis</name>
    <dbReference type="NCBI Taxonomy" id="375761"/>
    <lineage>
        <taxon>Bacteria</taxon>
        <taxon>Pseudomonadati</taxon>
        <taxon>Pseudomonadota</taxon>
        <taxon>Alphaproteobacteria</taxon>
        <taxon>Rhodobacterales</taxon>
        <taxon>Paracoccaceae</taxon>
        <taxon>Pseudooceanicola</taxon>
    </lineage>
</organism>
<reference evidence="8" key="2">
    <citation type="submission" date="2020-09" db="EMBL/GenBank/DDBJ databases">
        <authorList>
            <person name="Sun Q."/>
            <person name="Zhou Y."/>
        </authorList>
    </citation>
    <scope>NUCLEOTIDE SEQUENCE</scope>
    <source>
        <strain evidence="8">CGMCC 1.6293</strain>
    </source>
</reference>
<dbReference type="InterPro" id="IPR003168">
    <property type="entry name" value="Nitrile_hydratase_bsu"/>
</dbReference>
<dbReference type="InterPro" id="IPR024690">
    <property type="entry name" value="CN_hydtase_beta_dom_C"/>
</dbReference>
<feature type="domain" description="Nitrile hydratase beta subunit" evidence="6">
    <location>
        <begin position="129"/>
        <end position="222"/>
    </location>
</feature>